<evidence type="ECO:0000256" key="5">
    <source>
        <dbReference type="SAM" id="MobiDB-lite"/>
    </source>
</evidence>
<proteinExistence type="predicted"/>
<keyword evidence="4" id="KW-0560">Oxidoreductase</keyword>
<evidence type="ECO:0000313" key="8">
    <source>
        <dbReference type="WBParaSite" id="PgR014X_g020_t02"/>
    </source>
</evidence>
<feature type="region of interest" description="Disordered" evidence="5">
    <location>
        <begin position="360"/>
        <end position="423"/>
    </location>
</feature>
<evidence type="ECO:0000313" key="7">
    <source>
        <dbReference type="Proteomes" id="UP000887569"/>
    </source>
</evidence>
<sequence length="591" mass="66662">MAANAGRNNGRTEVEKFEICPFYLSEGFSARFRRTLLGSMEMSTPFPHFSLPSFLKDKKSAVNLRAELLKAEWSRKENDLYSLSQTGDLSSFDANKFPTLISYRDFIANDVRRWLEEASGIKLNEKVSLTGSLYKFTDLLLPHDDQLEGRKFAFILYLVNDWHEEDGGQLKIYNCDERNHPVSVAKEILPAFNMFNIFEVSPRSWHMVAEVLSPGANRLSINGWFYADDVVPTPPLLSSYNPTVITPHMNITLREIEEWISPLYLTSKEQMKVRRVFEEGSEINLTQFLRKEKYDEVLKALKGCQFDMVGPPNRRQMWNLQRASIERNGCVDSLLRLCSSRAMTVLLSQWTGLPLHPLIEDNNGDESGDSSGSDLRESSPKRMKLDSEYIAEEADVDDSKDPKTMEVEPECGDEQSGRNDPKGVTCTVEMKRLSAGCYTIADDQLAFEANNNGYTLDLQLFLGSEDWPESAGGFTSYIAENEEKEVLRVYPVANSAALVYREPDVFPFMKYVNSRARNRSIYVLKCSYFGAHDGESEDSVSSAESGELNEGCDDNDEEDVDGGQVDDDEQLGEGEDDGGAGEVAGRLQRQI</sequence>
<dbReference type="GO" id="GO:0005737">
    <property type="term" value="C:cytoplasm"/>
    <property type="evidence" value="ECO:0007669"/>
    <property type="project" value="TreeGrafter"/>
</dbReference>
<evidence type="ECO:0000256" key="3">
    <source>
        <dbReference type="ARBA" id="ARBA00022964"/>
    </source>
</evidence>
<dbReference type="PANTHER" id="PTHR12117:SF0">
    <property type="entry name" value="PROLYL 3-HYDROXYLASE OGFOD1"/>
    <property type="match status" value="1"/>
</dbReference>
<accession>A0A915AQZ3</accession>
<feature type="domain" description="Prolyl 4-hydroxylase alpha subunit" evidence="6">
    <location>
        <begin position="46"/>
        <end position="226"/>
    </location>
</feature>
<feature type="compositionally biased region" description="Basic and acidic residues" evidence="5">
    <location>
        <begin position="397"/>
        <end position="406"/>
    </location>
</feature>
<dbReference type="AlphaFoldDB" id="A0A915AQZ3"/>
<feature type="compositionally biased region" description="Acidic residues" evidence="5">
    <location>
        <begin position="550"/>
        <end position="579"/>
    </location>
</feature>
<keyword evidence="7" id="KW-1185">Reference proteome</keyword>
<dbReference type="GO" id="GO:0005506">
    <property type="term" value="F:iron ion binding"/>
    <property type="evidence" value="ECO:0007669"/>
    <property type="project" value="InterPro"/>
</dbReference>
<organism evidence="7 8">
    <name type="scientific">Parascaris univalens</name>
    <name type="common">Nematode worm</name>
    <dbReference type="NCBI Taxonomy" id="6257"/>
    <lineage>
        <taxon>Eukaryota</taxon>
        <taxon>Metazoa</taxon>
        <taxon>Ecdysozoa</taxon>
        <taxon>Nematoda</taxon>
        <taxon>Chromadorea</taxon>
        <taxon>Rhabditida</taxon>
        <taxon>Spirurina</taxon>
        <taxon>Ascaridomorpha</taxon>
        <taxon>Ascaridoidea</taxon>
        <taxon>Ascarididae</taxon>
        <taxon>Parascaris</taxon>
    </lineage>
</organism>
<dbReference type="WBParaSite" id="PgR014X_g020_t02">
    <property type="protein sequence ID" value="PgR014X_g020_t02"/>
    <property type="gene ID" value="PgR014X_g020"/>
</dbReference>
<evidence type="ECO:0000256" key="4">
    <source>
        <dbReference type="ARBA" id="ARBA00023002"/>
    </source>
</evidence>
<evidence type="ECO:0000259" key="6">
    <source>
        <dbReference type="SMART" id="SM00702"/>
    </source>
</evidence>
<keyword evidence="3" id="KW-0223">Dioxygenase</keyword>
<dbReference type="Pfam" id="PF10637">
    <property type="entry name" value="Ofd1_CTDD"/>
    <property type="match status" value="1"/>
</dbReference>
<evidence type="ECO:0000256" key="2">
    <source>
        <dbReference type="ARBA" id="ARBA00022896"/>
    </source>
</evidence>
<dbReference type="GO" id="GO:0031543">
    <property type="term" value="F:peptidyl-proline dioxygenase activity"/>
    <property type="evidence" value="ECO:0007669"/>
    <property type="project" value="TreeGrafter"/>
</dbReference>
<feature type="region of interest" description="Disordered" evidence="5">
    <location>
        <begin position="535"/>
        <end position="591"/>
    </location>
</feature>
<dbReference type="Proteomes" id="UP000887569">
    <property type="component" value="Unplaced"/>
</dbReference>
<feature type="compositionally biased region" description="Basic and acidic residues" evidence="5">
    <location>
        <begin position="374"/>
        <end position="387"/>
    </location>
</feature>
<dbReference type="PANTHER" id="PTHR12117">
    <property type="entry name" value="HISTONE ACETYLTRANSFERASE COMPLEX"/>
    <property type="match status" value="1"/>
</dbReference>
<dbReference type="InterPro" id="IPR019601">
    <property type="entry name" value="Oxoglutarate/Fe-dep_Oase_C"/>
</dbReference>
<dbReference type="Pfam" id="PF13661">
    <property type="entry name" value="2OG-FeII_Oxy_4"/>
    <property type="match status" value="1"/>
</dbReference>
<evidence type="ECO:0000256" key="1">
    <source>
        <dbReference type="ARBA" id="ARBA00001961"/>
    </source>
</evidence>
<reference evidence="8" key="1">
    <citation type="submission" date="2022-11" db="UniProtKB">
        <authorList>
            <consortium name="WormBaseParasite"/>
        </authorList>
    </citation>
    <scope>IDENTIFICATION</scope>
</reference>
<name>A0A915AQZ3_PARUN</name>
<keyword evidence="2" id="KW-0847">Vitamin C</keyword>
<dbReference type="InterPro" id="IPR006620">
    <property type="entry name" value="Pro_4_hyd_alph"/>
</dbReference>
<protein>
    <submittedName>
        <fullName evidence="8">Prolyl 4-hydroxylase alpha subunit domain-containing protein</fullName>
    </submittedName>
</protein>
<dbReference type="InterPro" id="IPR039558">
    <property type="entry name" value="TPA1/OFD1_N"/>
</dbReference>
<dbReference type="GO" id="GO:0006449">
    <property type="term" value="P:regulation of translational termination"/>
    <property type="evidence" value="ECO:0007669"/>
    <property type="project" value="TreeGrafter"/>
</dbReference>
<dbReference type="Gene3D" id="2.60.120.620">
    <property type="entry name" value="q2cbj1_9rhob like domain"/>
    <property type="match status" value="2"/>
</dbReference>
<dbReference type="InterPro" id="IPR051842">
    <property type="entry name" value="uS12_prolyl_hydroxylase"/>
</dbReference>
<dbReference type="SMART" id="SM00702">
    <property type="entry name" value="P4Hc"/>
    <property type="match status" value="1"/>
</dbReference>
<comment type="cofactor">
    <cofactor evidence="1">
        <name>L-ascorbate</name>
        <dbReference type="ChEBI" id="CHEBI:38290"/>
    </cofactor>
</comment>
<dbReference type="GO" id="GO:0031418">
    <property type="term" value="F:L-ascorbic acid binding"/>
    <property type="evidence" value="ECO:0007669"/>
    <property type="project" value="UniProtKB-KW"/>
</dbReference>